<dbReference type="EMBL" id="BAABHA010000004">
    <property type="protein sequence ID" value="GAA4380639.1"/>
    <property type="molecule type" value="Genomic_DNA"/>
</dbReference>
<dbReference type="RefSeq" id="WP_345223669.1">
    <property type="nucleotide sequence ID" value="NZ_BAABHA010000004.1"/>
</dbReference>
<comment type="caution">
    <text evidence="1">The sequence shown here is derived from an EMBL/GenBank/DDBJ whole genome shotgun (WGS) entry which is preliminary data.</text>
</comment>
<accession>A0ABP8IYM8</accession>
<name>A0ABP8IYM8_9BACT</name>
<organism evidence="1 2">
    <name type="scientific">Hymenobacter koreensis</name>
    <dbReference type="NCBI Taxonomy" id="1084523"/>
    <lineage>
        <taxon>Bacteria</taxon>
        <taxon>Pseudomonadati</taxon>
        <taxon>Bacteroidota</taxon>
        <taxon>Cytophagia</taxon>
        <taxon>Cytophagales</taxon>
        <taxon>Hymenobacteraceae</taxon>
        <taxon>Hymenobacter</taxon>
    </lineage>
</organism>
<proteinExistence type="predicted"/>
<protein>
    <recommendedName>
        <fullName evidence="3">T9SS type A sorting domain-containing protein</fullName>
    </recommendedName>
</protein>
<dbReference type="NCBIfam" id="TIGR04183">
    <property type="entry name" value="Por_Secre_tail"/>
    <property type="match status" value="1"/>
</dbReference>
<reference evidence="2" key="1">
    <citation type="journal article" date="2019" name="Int. J. Syst. Evol. Microbiol.">
        <title>The Global Catalogue of Microorganisms (GCM) 10K type strain sequencing project: providing services to taxonomists for standard genome sequencing and annotation.</title>
        <authorList>
            <consortium name="The Broad Institute Genomics Platform"/>
            <consortium name="The Broad Institute Genome Sequencing Center for Infectious Disease"/>
            <person name="Wu L."/>
            <person name="Ma J."/>
        </authorList>
    </citation>
    <scope>NUCLEOTIDE SEQUENCE [LARGE SCALE GENOMIC DNA]</scope>
    <source>
        <strain evidence="2">JCM 17924</strain>
    </source>
</reference>
<keyword evidence="2" id="KW-1185">Reference proteome</keyword>
<sequence>MIVDSVGRQTVNGRNLRWLRVHQENLPGNQPTFNRPWPGRIYEGIGAVGRYLQTSGYYCGGTDPGYMGSLLCFRATGQATYYPPANVRQSCTTILSSVGQQTTRYDFEAYPNPTDGPLEFRQPAGPAGASYTLHDLTGRCLQTGAVPGTQRLSLAELPSGVYILGIRLAGGNKQLVRRVARY</sequence>
<evidence type="ECO:0008006" key="3">
    <source>
        <dbReference type="Google" id="ProtNLM"/>
    </source>
</evidence>
<evidence type="ECO:0000313" key="1">
    <source>
        <dbReference type="EMBL" id="GAA4380639.1"/>
    </source>
</evidence>
<evidence type="ECO:0000313" key="2">
    <source>
        <dbReference type="Proteomes" id="UP001500454"/>
    </source>
</evidence>
<gene>
    <name evidence="1" type="ORF">GCM10023186_19380</name>
</gene>
<dbReference type="Proteomes" id="UP001500454">
    <property type="component" value="Unassembled WGS sequence"/>
</dbReference>
<dbReference type="InterPro" id="IPR026444">
    <property type="entry name" value="Secre_tail"/>
</dbReference>